<evidence type="ECO:0000256" key="1">
    <source>
        <dbReference type="SAM" id="SignalP"/>
    </source>
</evidence>
<accession>A0AAT9FMS5</accession>
<dbReference type="InterPro" id="IPR002372">
    <property type="entry name" value="PQQ_rpt_dom"/>
</dbReference>
<dbReference type="PANTHER" id="PTHR34512:SF30">
    <property type="entry name" value="OUTER MEMBRANE PROTEIN ASSEMBLY FACTOR BAMB"/>
    <property type="match status" value="1"/>
</dbReference>
<name>A0AAT9FMS5_9BACT</name>
<dbReference type="Pfam" id="PF13360">
    <property type="entry name" value="PQQ_2"/>
    <property type="match status" value="1"/>
</dbReference>
<feature type="signal peptide" evidence="1">
    <location>
        <begin position="1"/>
        <end position="22"/>
    </location>
</feature>
<keyword evidence="1" id="KW-0732">Signal</keyword>
<dbReference type="InterPro" id="IPR011047">
    <property type="entry name" value="Quinoprotein_ADH-like_sf"/>
</dbReference>
<dbReference type="AlphaFoldDB" id="A0AAT9FMS5"/>
<dbReference type="PROSITE" id="PS51257">
    <property type="entry name" value="PROKAR_LIPOPROTEIN"/>
    <property type="match status" value="1"/>
</dbReference>
<gene>
    <name evidence="3" type="ORF">NT6N_22570</name>
</gene>
<proteinExistence type="predicted"/>
<sequence>MRFLTSISGLLLAPLLISTASCDDWTQAAGPSGDFIADGSAPLSFSVSRDESILWRVPLPNTGQGSVIVSGGRVFVASHAPTEEDAEMGSLVIGQCFDAETGKEVWRRELPGTRVTDLSSLFSDNTAASPVSDGERICFTNVGGSMKCFDFEGNELWSKQWVPFGRHHSRQHEPFLHDGKVIVVRVKPSALDPKVSTKAGAKPLGRDRAYWTWLHAYDLKTGKLAWVAESGTSIHATSLPGQLAGEKAAILTGRGGGHKPPEEPYGISLLNAADGKTIWDLGVKGYASHQNVCWNSEIAAMFVGQNHQSVDLKTGKIRDKVSLTQGVQICRQVDGKYVTESDQKLAASKKPITYQTNILVGDYHYFRTFSGFHIGRVHVSTGKVEYLQVPVQVVRAKNGEDQTLWNKAIPNDMRNAKGFLATQDKRNAGNGWGHCSAASPTVIGDYLYMPTMIGMVYVIKWNAPVLDDKALVSISDLGPAGKTWTLSSLSYSNGRIYTRTMKELICIGRAK</sequence>
<protein>
    <recommendedName>
        <fullName evidence="2">Pyrrolo-quinoline quinone repeat domain-containing protein</fullName>
    </recommendedName>
</protein>
<evidence type="ECO:0000259" key="2">
    <source>
        <dbReference type="Pfam" id="PF13360"/>
    </source>
</evidence>
<evidence type="ECO:0000313" key="3">
    <source>
        <dbReference type="EMBL" id="BDS07217.1"/>
    </source>
</evidence>
<feature type="chain" id="PRO_5043445494" description="Pyrrolo-quinoline quinone repeat domain-containing protein" evidence="1">
    <location>
        <begin position="23"/>
        <end position="511"/>
    </location>
</feature>
<dbReference type="EMBL" id="AP026866">
    <property type="protein sequence ID" value="BDS07217.1"/>
    <property type="molecule type" value="Genomic_DNA"/>
</dbReference>
<dbReference type="SUPFAM" id="SSF50998">
    <property type="entry name" value="Quinoprotein alcohol dehydrogenase-like"/>
    <property type="match status" value="1"/>
</dbReference>
<dbReference type="Gene3D" id="2.130.10.10">
    <property type="entry name" value="YVTN repeat-like/Quinoprotein amine dehydrogenase"/>
    <property type="match status" value="2"/>
</dbReference>
<dbReference type="PANTHER" id="PTHR34512">
    <property type="entry name" value="CELL SURFACE PROTEIN"/>
    <property type="match status" value="1"/>
</dbReference>
<dbReference type="KEGG" id="osu:NT6N_22570"/>
<feature type="domain" description="Pyrrolo-quinoline quinone repeat" evidence="2">
    <location>
        <begin position="53"/>
        <end position="229"/>
    </location>
</feature>
<reference evidence="3" key="1">
    <citation type="submission" date="2024-07" db="EMBL/GenBank/DDBJ databases">
        <title>Complete genome sequence of Verrucomicrobiaceae bacterium NT6N.</title>
        <authorList>
            <person name="Huang C."/>
            <person name="Takami H."/>
            <person name="Hamasaki K."/>
        </authorList>
    </citation>
    <scope>NUCLEOTIDE SEQUENCE</scope>
    <source>
        <strain evidence="3">NT6N</strain>
    </source>
</reference>
<dbReference type="InterPro" id="IPR015943">
    <property type="entry name" value="WD40/YVTN_repeat-like_dom_sf"/>
</dbReference>
<organism evidence="3">
    <name type="scientific">Oceaniferula spumae</name>
    <dbReference type="NCBI Taxonomy" id="2979115"/>
    <lineage>
        <taxon>Bacteria</taxon>
        <taxon>Pseudomonadati</taxon>
        <taxon>Verrucomicrobiota</taxon>
        <taxon>Verrucomicrobiia</taxon>
        <taxon>Verrucomicrobiales</taxon>
        <taxon>Verrucomicrobiaceae</taxon>
        <taxon>Oceaniferula</taxon>
    </lineage>
</organism>